<dbReference type="EMBL" id="JAGIXG020000011">
    <property type="protein sequence ID" value="KAI6782785.1"/>
    <property type="molecule type" value="Genomic_DNA"/>
</dbReference>
<organism evidence="2 3">
    <name type="scientific">Emericellopsis cladophorae</name>
    <dbReference type="NCBI Taxonomy" id="2686198"/>
    <lineage>
        <taxon>Eukaryota</taxon>
        <taxon>Fungi</taxon>
        <taxon>Dikarya</taxon>
        <taxon>Ascomycota</taxon>
        <taxon>Pezizomycotina</taxon>
        <taxon>Sordariomycetes</taxon>
        <taxon>Hypocreomycetidae</taxon>
        <taxon>Hypocreales</taxon>
        <taxon>Bionectriaceae</taxon>
        <taxon>Emericellopsis</taxon>
    </lineage>
</organism>
<proteinExistence type="predicted"/>
<comment type="caution">
    <text evidence="2">The sequence shown here is derived from an EMBL/GenBank/DDBJ whole genome shotgun (WGS) entry which is preliminary data.</text>
</comment>
<dbReference type="OrthoDB" id="6040964at2759"/>
<feature type="signal peptide" evidence="1">
    <location>
        <begin position="1"/>
        <end position="23"/>
    </location>
</feature>
<name>A0A9P9Y3R6_9HYPO</name>
<dbReference type="RefSeq" id="XP_051363641.1">
    <property type="nucleotide sequence ID" value="XM_051504968.1"/>
</dbReference>
<reference evidence="2" key="1">
    <citation type="journal article" date="2021" name="J Fungi (Basel)">
        <title>Genomic and Metabolomic Analyses of the Marine Fungus Emericellopsis cladophorae: Insights into Saltwater Adaptability Mechanisms and Its Biosynthetic Potential.</title>
        <authorList>
            <person name="Goncalves M.F.M."/>
            <person name="Hilario S."/>
            <person name="Van de Peer Y."/>
            <person name="Esteves A.C."/>
            <person name="Alves A."/>
        </authorList>
    </citation>
    <scope>NUCLEOTIDE SEQUENCE</scope>
    <source>
        <strain evidence="2">MUM 19.33</strain>
    </source>
</reference>
<feature type="chain" id="PRO_5040144341" evidence="1">
    <location>
        <begin position="24"/>
        <end position="215"/>
    </location>
</feature>
<gene>
    <name evidence="2" type="ORF">J7T54_000928</name>
</gene>
<evidence type="ECO:0000256" key="1">
    <source>
        <dbReference type="SAM" id="SignalP"/>
    </source>
</evidence>
<keyword evidence="3" id="KW-1185">Reference proteome</keyword>
<evidence type="ECO:0000313" key="3">
    <source>
        <dbReference type="Proteomes" id="UP001055219"/>
    </source>
</evidence>
<accession>A0A9P9Y3R6</accession>
<dbReference type="AlphaFoldDB" id="A0A9P9Y3R6"/>
<evidence type="ECO:0000313" key="2">
    <source>
        <dbReference type="EMBL" id="KAI6782785.1"/>
    </source>
</evidence>
<dbReference type="GeneID" id="75827447"/>
<keyword evidence="1" id="KW-0732">Signal</keyword>
<sequence length="215" mass="23086">MLFFTKTVLTVVAVLARATNSAADLVDDALTSRSISCGDFCPENMVCDSHSIPGFPEVLSPGCTVANKKWQDSCGGCREGFVCDNYAIGFSSPMCVPSSVKRQVDVAREMCQLRAVAEDGQECVAVAVPGGPAIGLGLIVEHRCRAPEDELFRKRQLRAITADVRKRQMTHVGPGVEADAEMCGGCAEGQKCIGRWPFTPGVPMGLPTYDYNYEG</sequence>
<reference evidence="2" key="2">
    <citation type="submission" date="2022-07" db="EMBL/GenBank/DDBJ databases">
        <authorList>
            <person name="Goncalves M.F.M."/>
            <person name="Hilario S."/>
            <person name="Van De Peer Y."/>
            <person name="Esteves A.C."/>
            <person name="Alves A."/>
        </authorList>
    </citation>
    <scope>NUCLEOTIDE SEQUENCE</scope>
    <source>
        <strain evidence="2">MUM 19.33</strain>
    </source>
</reference>
<dbReference type="Proteomes" id="UP001055219">
    <property type="component" value="Unassembled WGS sequence"/>
</dbReference>
<protein>
    <submittedName>
        <fullName evidence="2">Uncharacterized protein</fullName>
    </submittedName>
</protein>